<dbReference type="KEGG" id="cme:CYME_CMS281C"/>
<dbReference type="Gene3D" id="3.40.50.10260">
    <property type="entry name" value="YjeF N-terminal domain"/>
    <property type="match status" value="1"/>
</dbReference>
<dbReference type="InterPro" id="IPR004443">
    <property type="entry name" value="YjeF_N_dom"/>
</dbReference>
<dbReference type="RefSeq" id="XP_005538908.1">
    <property type="nucleotide sequence ID" value="XM_005538851.1"/>
</dbReference>
<name>M1VHL8_CYAM1</name>
<protein>
    <recommendedName>
        <fullName evidence="1">YjeF N-terminal domain-containing protein</fullName>
    </recommendedName>
</protein>
<dbReference type="Pfam" id="PF03853">
    <property type="entry name" value="YjeF_N"/>
    <property type="match status" value="1"/>
</dbReference>
<evidence type="ECO:0000259" key="1">
    <source>
        <dbReference type="PROSITE" id="PS51385"/>
    </source>
</evidence>
<gene>
    <name evidence="2" type="ORF">CYME_CMS281C</name>
</gene>
<dbReference type="SUPFAM" id="SSF64153">
    <property type="entry name" value="YjeF N-terminal domain-like"/>
    <property type="match status" value="1"/>
</dbReference>
<dbReference type="STRING" id="280699.M1VHL8"/>
<keyword evidence="3" id="KW-1185">Reference proteome</keyword>
<dbReference type="eggNOG" id="KOG2585">
    <property type="taxonomic scope" value="Eukaryota"/>
</dbReference>
<dbReference type="PROSITE" id="PS51385">
    <property type="entry name" value="YJEF_N"/>
    <property type="match status" value="1"/>
</dbReference>
<dbReference type="InterPro" id="IPR036652">
    <property type="entry name" value="YjeF_N_dom_sf"/>
</dbReference>
<dbReference type="GeneID" id="16997180"/>
<dbReference type="EMBL" id="AP006501">
    <property type="protein sequence ID" value="BAM82872.1"/>
    <property type="molecule type" value="Genomic_DNA"/>
</dbReference>
<dbReference type="Proteomes" id="UP000007014">
    <property type="component" value="Chromosome 19"/>
</dbReference>
<sequence length="472" mass="52479">MFSVQGDGSSTQRQLRINSDACRVRSSATTRWKRAVREAQRHLTNKRRGACLHKLQRRVSDTPAVPLVQKRAIGVYARAAPENIDDVSGGEPDGFAEVAARLEPRQLHFKQGSPGTVVDALPRSLTRLEHSLILRELVPSQISLDALLEKLCEGTLPVIERFAGTRKMRILVCAGPWLTGLYGIELASALARAGHAVCLIADFDPSAPWFSVSLSKEDEQWFSAQRELWQVPARRETGLANARGVGVDTLGFVPRTLDFYFDLVIDALVGADMDLYGSEKLGDAGATTPDATWSDPIGGLEAAAAAFQPLIQTLSESQLPLISVDVPSGWDVLRGPRIPDIQRDRFLKPEILLCLGTPKTVVRYFGGNYVYLVGDFVPRRLEERLRLRFPSKLRAEGYCLVSVNPYLELMRRQRENAGLPDKYPEFILSWGKANTGELYGHPGEYLATVFAERVQRQWVDVDASPDLWDEID</sequence>
<reference evidence="2 3" key="1">
    <citation type="journal article" date="2004" name="Nature">
        <title>Genome sequence of the ultrasmall unicellular red alga Cyanidioschyzon merolae 10D.</title>
        <authorList>
            <person name="Matsuzaki M."/>
            <person name="Misumi O."/>
            <person name="Shin-i T."/>
            <person name="Maruyama S."/>
            <person name="Takahara M."/>
            <person name="Miyagishima S."/>
            <person name="Mori T."/>
            <person name="Nishida K."/>
            <person name="Yagisawa F."/>
            <person name="Nishida K."/>
            <person name="Yoshida Y."/>
            <person name="Nishimura Y."/>
            <person name="Nakao S."/>
            <person name="Kobayashi T."/>
            <person name="Momoyama Y."/>
            <person name="Higashiyama T."/>
            <person name="Minoda A."/>
            <person name="Sano M."/>
            <person name="Nomoto H."/>
            <person name="Oishi K."/>
            <person name="Hayashi H."/>
            <person name="Ohta F."/>
            <person name="Nishizaka S."/>
            <person name="Haga S."/>
            <person name="Miura S."/>
            <person name="Morishita T."/>
            <person name="Kabeya Y."/>
            <person name="Terasawa K."/>
            <person name="Suzuki Y."/>
            <person name="Ishii Y."/>
            <person name="Asakawa S."/>
            <person name="Takano H."/>
            <person name="Ohta N."/>
            <person name="Kuroiwa H."/>
            <person name="Tanaka K."/>
            <person name="Shimizu N."/>
            <person name="Sugano S."/>
            <person name="Sato N."/>
            <person name="Nozaki H."/>
            <person name="Ogasawara N."/>
            <person name="Kohara Y."/>
            <person name="Kuroiwa T."/>
        </authorList>
    </citation>
    <scope>NUCLEOTIDE SEQUENCE [LARGE SCALE GENOMIC DNA]</scope>
    <source>
        <strain evidence="2 3">10D</strain>
    </source>
</reference>
<dbReference type="Gramene" id="CMS281CT">
    <property type="protein sequence ID" value="CMS281CT"/>
    <property type="gene ID" value="CMS281C"/>
</dbReference>
<evidence type="ECO:0000313" key="3">
    <source>
        <dbReference type="Proteomes" id="UP000007014"/>
    </source>
</evidence>
<dbReference type="AlphaFoldDB" id="M1VHL8"/>
<accession>M1VHL8</accession>
<organism evidence="2 3">
    <name type="scientific">Cyanidioschyzon merolae (strain NIES-3377 / 10D)</name>
    <name type="common">Unicellular red alga</name>
    <dbReference type="NCBI Taxonomy" id="280699"/>
    <lineage>
        <taxon>Eukaryota</taxon>
        <taxon>Rhodophyta</taxon>
        <taxon>Bangiophyceae</taxon>
        <taxon>Cyanidiales</taxon>
        <taxon>Cyanidiaceae</taxon>
        <taxon>Cyanidioschyzon</taxon>
    </lineage>
</organism>
<dbReference type="OrthoDB" id="4328at2759"/>
<dbReference type="HOGENOM" id="CLU_579195_0_0_1"/>
<feature type="domain" description="YjeF N-terminal" evidence="1">
    <location>
        <begin position="125"/>
        <end position="383"/>
    </location>
</feature>
<reference evidence="2 3" key="2">
    <citation type="journal article" date="2007" name="BMC Biol.">
        <title>A 100%-complete sequence reveals unusually simple genomic features in the hot-spring red alga Cyanidioschyzon merolae.</title>
        <authorList>
            <person name="Nozaki H."/>
            <person name="Takano H."/>
            <person name="Misumi O."/>
            <person name="Terasawa K."/>
            <person name="Matsuzaki M."/>
            <person name="Maruyama S."/>
            <person name="Nishida K."/>
            <person name="Yagisawa F."/>
            <person name="Yoshida Y."/>
            <person name="Fujiwara T."/>
            <person name="Takio S."/>
            <person name="Tamura K."/>
            <person name="Chung S.J."/>
            <person name="Nakamura S."/>
            <person name="Kuroiwa H."/>
            <person name="Tanaka K."/>
            <person name="Sato N."/>
            <person name="Kuroiwa T."/>
        </authorList>
    </citation>
    <scope>NUCLEOTIDE SEQUENCE [LARGE SCALE GENOMIC DNA]</scope>
    <source>
        <strain evidence="2 3">10D</strain>
    </source>
</reference>
<evidence type="ECO:0000313" key="2">
    <source>
        <dbReference type="EMBL" id="BAM82872.1"/>
    </source>
</evidence>
<proteinExistence type="predicted"/>